<reference evidence="1" key="1">
    <citation type="submission" date="2021-08" db="EMBL/GenBank/DDBJ databases">
        <title>The first chromosome-level gecko genome reveals the dynamic sex chromosomes of Neotropical dwarf geckos (Sphaerodactylidae: Sphaerodactylus).</title>
        <authorList>
            <person name="Pinto B.J."/>
            <person name="Keating S.E."/>
            <person name="Gamble T."/>
        </authorList>
    </citation>
    <scope>NUCLEOTIDE SEQUENCE</scope>
    <source>
        <strain evidence="1">TG3544</strain>
    </source>
</reference>
<organism evidence="1 2">
    <name type="scientific">Sphaerodactylus townsendi</name>
    <dbReference type="NCBI Taxonomy" id="933632"/>
    <lineage>
        <taxon>Eukaryota</taxon>
        <taxon>Metazoa</taxon>
        <taxon>Chordata</taxon>
        <taxon>Craniata</taxon>
        <taxon>Vertebrata</taxon>
        <taxon>Euteleostomi</taxon>
        <taxon>Lepidosauria</taxon>
        <taxon>Squamata</taxon>
        <taxon>Bifurcata</taxon>
        <taxon>Gekkota</taxon>
        <taxon>Sphaerodactylidae</taxon>
        <taxon>Sphaerodactylus</taxon>
    </lineage>
</organism>
<protein>
    <submittedName>
        <fullName evidence="1">Uncharacterized protein</fullName>
    </submittedName>
</protein>
<evidence type="ECO:0000313" key="2">
    <source>
        <dbReference type="Proteomes" id="UP000827872"/>
    </source>
</evidence>
<keyword evidence="2" id="KW-1185">Reference proteome</keyword>
<gene>
    <name evidence="1" type="ORF">K3G42_020890</name>
</gene>
<dbReference type="EMBL" id="CM037623">
    <property type="protein sequence ID" value="KAH7988726.1"/>
    <property type="molecule type" value="Genomic_DNA"/>
</dbReference>
<evidence type="ECO:0000313" key="1">
    <source>
        <dbReference type="EMBL" id="KAH7988726.1"/>
    </source>
</evidence>
<accession>A0ACB8E8Y2</accession>
<sequence length="146" mass="15760">MAPSLKGAFLPLLAGTALLKRRLLHQHVRPPSFRKYFNAYSKPNQALSPPPVRATLIQRTAAQNSTDPGPFYPGLATPLLQSRIAALLQHAREVHPGAIPPSRGARRCSQSCSAKPRVPQEGLRCLPCPLNGSGSKQVRTADEARA</sequence>
<comment type="caution">
    <text evidence="1">The sequence shown here is derived from an EMBL/GenBank/DDBJ whole genome shotgun (WGS) entry which is preliminary data.</text>
</comment>
<proteinExistence type="predicted"/>
<name>A0ACB8E8Y2_9SAUR</name>
<dbReference type="Proteomes" id="UP000827872">
    <property type="component" value="Linkage Group LG10"/>
</dbReference>